<protein>
    <recommendedName>
        <fullName evidence="3">HTH cro/C1-type domain-containing protein</fullName>
    </recommendedName>
</protein>
<dbReference type="Pfam" id="PF01381">
    <property type="entry name" value="HTH_3"/>
    <property type="match status" value="1"/>
</dbReference>
<name>A0A1F4Q3P0_UNCSA</name>
<keyword evidence="2" id="KW-0175">Coiled coil</keyword>
<evidence type="ECO:0000313" key="5">
    <source>
        <dbReference type="Proteomes" id="UP000178724"/>
    </source>
</evidence>
<dbReference type="Gene3D" id="1.10.260.40">
    <property type="entry name" value="lambda repressor-like DNA-binding domains"/>
    <property type="match status" value="1"/>
</dbReference>
<dbReference type="CDD" id="cd00093">
    <property type="entry name" value="HTH_XRE"/>
    <property type="match status" value="1"/>
</dbReference>
<evidence type="ECO:0000259" key="3">
    <source>
        <dbReference type="PROSITE" id="PS50943"/>
    </source>
</evidence>
<sequence>MKTLGENIRRLRREKKLTLERLDQLTGLHYTYLAKIESGSKEPSLGALNKIAKALDATPDILLKEKLSEQESAVEKLCRSFKNRKIKDIEFVVSLAKMVFSKVAKKENCLESDINKLIRTHYE</sequence>
<dbReference type="PROSITE" id="PS50943">
    <property type="entry name" value="HTH_CROC1"/>
    <property type="match status" value="1"/>
</dbReference>
<organism evidence="4 5">
    <name type="scientific">candidate division WOR-1 bacterium RIFCSPHIGHO2_01_FULL_53_15</name>
    <dbReference type="NCBI Taxonomy" id="1802564"/>
    <lineage>
        <taxon>Bacteria</taxon>
        <taxon>Bacillati</taxon>
        <taxon>Saganbacteria</taxon>
    </lineage>
</organism>
<feature type="domain" description="HTH cro/C1-type" evidence="3">
    <location>
        <begin position="8"/>
        <end position="62"/>
    </location>
</feature>
<dbReference type="SUPFAM" id="SSF47413">
    <property type="entry name" value="lambda repressor-like DNA-binding domains"/>
    <property type="match status" value="1"/>
</dbReference>
<dbReference type="Proteomes" id="UP000178724">
    <property type="component" value="Unassembled WGS sequence"/>
</dbReference>
<dbReference type="GO" id="GO:0003677">
    <property type="term" value="F:DNA binding"/>
    <property type="evidence" value="ECO:0007669"/>
    <property type="project" value="UniProtKB-KW"/>
</dbReference>
<feature type="coiled-coil region" evidence="2">
    <location>
        <begin position="1"/>
        <end position="28"/>
    </location>
</feature>
<dbReference type="PANTHER" id="PTHR46797:SF1">
    <property type="entry name" value="METHYLPHOSPHONATE SYNTHASE"/>
    <property type="match status" value="1"/>
</dbReference>
<evidence type="ECO:0000256" key="2">
    <source>
        <dbReference type="SAM" id="Coils"/>
    </source>
</evidence>
<dbReference type="InterPro" id="IPR050807">
    <property type="entry name" value="TransReg_Diox_bact_type"/>
</dbReference>
<proteinExistence type="predicted"/>
<evidence type="ECO:0000256" key="1">
    <source>
        <dbReference type="ARBA" id="ARBA00023125"/>
    </source>
</evidence>
<accession>A0A1F4Q3P0</accession>
<gene>
    <name evidence="4" type="ORF">A2625_03195</name>
</gene>
<dbReference type="SMART" id="SM00530">
    <property type="entry name" value="HTH_XRE"/>
    <property type="match status" value="1"/>
</dbReference>
<dbReference type="GO" id="GO:0003700">
    <property type="term" value="F:DNA-binding transcription factor activity"/>
    <property type="evidence" value="ECO:0007669"/>
    <property type="project" value="TreeGrafter"/>
</dbReference>
<reference evidence="4 5" key="1">
    <citation type="journal article" date="2016" name="Nat. Commun.">
        <title>Thousands of microbial genomes shed light on interconnected biogeochemical processes in an aquifer system.</title>
        <authorList>
            <person name="Anantharaman K."/>
            <person name="Brown C.T."/>
            <person name="Hug L.A."/>
            <person name="Sharon I."/>
            <person name="Castelle C.J."/>
            <person name="Probst A.J."/>
            <person name="Thomas B.C."/>
            <person name="Singh A."/>
            <person name="Wilkins M.J."/>
            <person name="Karaoz U."/>
            <person name="Brodie E.L."/>
            <person name="Williams K.H."/>
            <person name="Hubbard S.S."/>
            <person name="Banfield J.F."/>
        </authorList>
    </citation>
    <scope>NUCLEOTIDE SEQUENCE [LARGE SCALE GENOMIC DNA]</scope>
</reference>
<comment type="caution">
    <text evidence="4">The sequence shown here is derived from an EMBL/GenBank/DDBJ whole genome shotgun (WGS) entry which is preliminary data.</text>
</comment>
<keyword evidence="1" id="KW-0238">DNA-binding</keyword>
<dbReference type="AlphaFoldDB" id="A0A1F4Q3P0"/>
<dbReference type="PANTHER" id="PTHR46797">
    <property type="entry name" value="HTH-TYPE TRANSCRIPTIONAL REGULATOR"/>
    <property type="match status" value="1"/>
</dbReference>
<dbReference type="EMBL" id="METM01000007">
    <property type="protein sequence ID" value="OGB90534.1"/>
    <property type="molecule type" value="Genomic_DNA"/>
</dbReference>
<dbReference type="InterPro" id="IPR010982">
    <property type="entry name" value="Lambda_DNA-bd_dom_sf"/>
</dbReference>
<dbReference type="GO" id="GO:0005829">
    <property type="term" value="C:cytosol"/>
    <property type="evidence" value="ECO:0007669"/>
    <property type="project" value="TreeGrafter"/>
</dbReference>
<evidence type="ECO:0000313" key="4">
    <source>
        <dbReference type="EMBL" id="OGB90534.1"/>
    </source>
</evidence>
<dbReference type="InterPro" id="IPR001387">
    <property type="entry name" value="Cro/C1-type_HTH"/>
</dbReference>